<accession>A0A9W6W706</accession>
<sequence>MTAVMPEPDGTKHTPPAPPREASSRLPSPGSLEPPENLWTVAELAELVARALSYDYTGAASGRVTDVPSVRVIRWYQTIGLVGRPAETRGRTALYGPRHLRQIVAVKRLQAEGHSLADIQARLLGASDDVLTEVARVPDTLPTAGPAGEGPAAVPVPDVMTPPAGAGQRRFWAQRPAEAPGVDDSVPPRIVFDPEDHSAPDDTVTVRRRHRPAPEPPPNARPVAPMAARPASAELSYGVPLAAGVTVLYTAARPPTPEETAALRAAAGPLLAAVAAVREGRATDSITNAATTEPAATGSTEGASA</sequence>
<feature type="region of interest" description="Disordered" evidence="1">
    <location>
        <begin position="141"/>
        <end position="225"/>
    </location>
</feature>
<dbReference type="PROSITE" id="PS50937">
    <property type="entry name" value="HTH_MERR_2"/>
    <property type="match status" value="1"/>
</dbReference>
<dbReference type="GO" id="GO:0003677">
    <property type="term" value="F:DNA binding"/>
    <property type="evidence" value="ECO:0007669"/>
    <property type="project" value="InterPro"/>
</dbReference>
<dbReference type="AlphaFoldDB" id="A0A9W6W706"/>
<dbReference type="SMART" id="SM00422">
    <property type="entry name" value="HTH_MERR"/>
    <property type="match status" value="1"/>
</dbReference>
<dbReference type="EMBL" id="BSTX01000001">
    <property type="protein sequence ID" value="GLZ75473.1"/>
    <property type="molecule type" value="Genomic_DNA"/>
</dbReference>
<dbReference type="GO" id="GO:0006355">
    <property type="term" value="P:regulation of DNA-templated transcription"/>
    <property type="evidence" value="ECO:0007669"/>
    <property type="project" value="InterPro"/>
</dbReference>
<comment type="caution">
    <text evidence="3">The sequence shown here is derived from an EMBL/GenBank/DDBJ whole genome shotgun (WGS) entry which is preliminary data.</text>
</comment>
<feature type="region of interest" description="Disordered" evidence="1">
    <location>
        <begin position="1"/>
        <end position="34"/>
    </location>
</feature>
<protein>
    <recommendedName>
        <fullName evidence="2">HTH merR-type domain-containing protein</fullName>
    </recommendedName>
</protein>
<keyword evidence="4" id="KW-1185">Reference proteome</keyword>
<dbReference type="SUPFAM" id="SSF46955">
    <property type="entry name" value="Putative DNA-binding domain"/>
    <property type="match status" value="1"/>
</dbReference>
<organism evidence="3 4">
    <name type="scientific">Actinorhabdospora filicis</name>
    <dbReference type="NCBI Taxonomy" id="1785913"/>
    <lineage>
        <taxon>Bacteria</taxon>
        <taxon>Bacillati</taxon>
        <taxon>Actinomycetota</taxon>
        <taxon>Actinomycetes</taxon>
        <taxon>Micromonosporales</taxon>
        <taxon>Micromonosporaceae</taxon>
        <taxon>Actinorhabdospora</taxon>
    </lineage>
</organism>
<evidence type="ECO:0000313" key="3">
    <source>
        <dbReference type="EMBL" id="GLZ75473.1"/>
    </source>
</evidence>
<name>A0A9W6W706_9ACTN</name>
<reference evidence="3" key="1">
    <citation type="submission" date="2023-03" db="EMBL/GenBank/DDBJ databases">
        <title>Actinorhabdospora filicis NBRC 111898.</title>
        <authorList>
            <person name="Ichikawa N."/>
            <person name="Sato H."/>
            <person name="Tonouchi N."/>
        </authorList>
    </citation>
    <scope>NUCLEOTIDE SEQUENCE</scope>
    <source>
        <strain evidence="3">NBRC 111898</strain>
    </source>
</reference>
<dbReference type="RefSeq" id="WP_285660710.1">
    <property type="nucleotide sequence ID" value="NZ_BSTX01000001.1"/>
</dbReference>
<feature type="domain" description="HTH merR-type" evidence="2">
    <location>
        <begin position="69"/>
        <end position="125"/>
    </location>
</feature>
<evidence type="ECO:0000256" key="1">
    <source>
        <dbReference type="SAM" id="MobiDB-lite"/>
    </source>
</evidence>
<evidence type="ECO:0000259" key="2">
    <source>
        <dbReference type="PROSITE" id="PS50937"/>
    </source>
</evidence>
<feature type="region of interest" description="Disordered" evidence="1">
    <location>
        <begin position="283"/>
        <end position="305"/>
    </location>
</feature>
<dbReference type="Pfam" id="PF13411">
    <property type="entry name" value="MerR_1"/>
    <property type="match status" value="1"/>
</dbReference>
<dbReference type="Gene3D" id="1.10.1660.10">
    <property type="match status" value="1"/>
</dbReference>
<gene>
    <name evidence="3" type="ORF">Afil01_02800</name>
</gene>
<evidence type="ECO:0000313" key="4">
    <source>
        <dbReference type="Proteomes" id="UP001165079"/>
    </source>
</evidence>
<feature type="compositionally biased region" description="Low complexity" evidence="1">
    <location>
        <begin position="144"/>
        <end position="159"/>
    </location>
</feature>
<proteinExistence type="predicted"/>
<dbReference type="InterPro" id="IPR009061">
    <property type="entry name" value="DNA-bd_dom_put_sf"/>
</dbReference>
<dbReference type="Proteomes" id="UP001165079">
    <property type="component" value="Unassembled WGS sequence"/>
</dbReference>
<dbReference type="InterPro" id="IPR000551">
    <property type="entry name" value="MerR-type_HTH_dom"/>
</dbReference>